<feature type="region of interest" description="Disordered" evidence="1">
    <location>
        <begin position="112"/>
        <end position="132"/>
    </location>
</feature>
<dbReference type="InterPro" id="IPR001214">
    <property type="entry name" value="SET_dom"/>
</dbReference>
<feature type="compositionally biased region" description="Acidic residues" evidence="1">
    <location>
        <begin position="510"/>
        <end position="529"/>
    </location>
</feature>
<dbReference type="CDD" id="cd10527">
    <property type="entry name" value="SET_LSMT"/>
    <property type="match status" value="1"/>
</dbReference>
<proteinExistence type="predicted"/>
<dbReference type="Gene3D" id="3.90.1410.10">
    <property type="entry name" value="set domain protein methyltransferase, domain 1"/>
    <property type="match status" value="1"/>
</dbReference>
<feature type="region of interest" description="Disordered" evidence="1">
    <location>
        <begin position="53"/>
        <end position="76"/>
    </location>
</feature>
<dbReference type="InterPro" id="IPR050600">
    <property type="entry name" value="SETD3_SETD6_MTase"/>
</dbReference>
<evidence type="ECO:0000259" key="2">
    <source>
        <dbReference type="PROSITE" id="PS50280"/>
    </source>
</evidence>
<sequence length="607" mass="67332">MAPIKMFVGKLTKAATTIAFTVTSTPKNYNSIRTSSSSSSSTFLPQHHLLPQHLLSPSLSSPPQQQLQQHEQQQQQQQQQQLSTAALSSLCLTKLCQLFHVTPGDNLYLSNHNHNSNDSDGPTNNNGNRGVYLKSPIKEGEIILSIPISSCFRDDEPPGWFNGGGDNNNNNNNNLSSSSNSGGDKSDSSTLDEELHITDYERYNPSAWSSRLAASLLDMELCQDTTKLSAAGISEEDKDLMLGREIWRSTLPDKDILRASLPVHWDEDVLATAKCTALELAVDSAYFARANAVSNLSEELWNALMNNINSKEVDNEMLLERKCNDVLDIALDMETLQRKCHDALDIVQTRACRVERTCEDGVQWGPPLRIIAPIFDFINHGSRGSSLIKGGGEGYANAYFGIENERMCDLHEARLVVRATRDVMEGEEVLIDYGDSARPNWRCLTSYGFVPDHSDEAVDEDQSRDVAELWMNGLRFEVDAQSVPYELVEVAAAQVLLDQALEGNFDDAQEEAELEEEDDDENEDDEEEGLVLSPSVARAIAKRATEAALNLILEPDIDDSEEVWDAPEFVHAMNLAALLRWSQHKVLMAFAENLTLFAASTSEAESY</sequence>
<gene>
    <name evidence="3" type="ORF">ACHAWU_002972</name>
</gene>
<feature type="region of interest" description="Disordered" evidence="1">
    <location>
        <begin position="510"/>
        <end position="530"/>
    </location>
</feature>
<organism evidence="3 4">
    <name type="scientific">Discostella pseudostelligera</name>
    <dbReference type="NCBI Taxonomy" id="259834"/>
    <lineage>
        <taxon>Eukaryota</taxon>
        <taxon>Sar</taxon>
        <taxon>Stramenopiles</taxon>
        <taxon>Ochrophyta</taxon>
        <taxon>Bacillariophyta</taxon>
        <taxon>Coscinodiscophyceae</taxon>
        <taxon>Thalassiosirophycidae</taxon>
        <taxon>Stephanodiscales</taxon>
        <taxon>Stephanodiscaceae</taxon>
        <taxon>Discostella</taxon>
    </lineage>
</organism>
<accession>A0ABD3M2T4</accession>
<dbReference type="Proteomes" id="UP001530293">
    <property type="component" value="Unassembled WGS sequence"/>
</dbReference>
<comment type="caution">
    <text evidence="3">The sequence shown here is derived from an EMBL/GenBank/DDBJ whole genome shotgun (WGS) entry which is preliminary data.</text>
</comment>
<evidence type="ECO:0000313" key="3">
    <source>
        <dbReference type="EMBL" id="KAL3757133.1"/>
    </source>
</evidence>
<dbReference type="PANTHER" id="PTHR13271">
    <property type="entry name" value="UNCHARACTERIZED PUTATIVE METHYLTRANSFERASE"/>
    <property type="match status" value="1"/>
</dbReference>
<keyword evidence="4" id="KW-1185">Reference proteome</keyword>
<dbReference type="Pfam" id="PF00856">
    <property type="entry name" value="SET"/>
    <property type="match status" value="1"/>
</dbReference>
<feature type="compositionally biased region" description="Low complexity" evidence="1">
    <location>
        <begin position="167"/>
        <end position="183"/>
    </location>
</feature>
<evidence type="ECO:0000256" key="1">
    <source>
        <dbReference type="SAM" id="MobiDB-lite"/>
    </source>
</evidence>
<feature type="region of interest" description="Disordered" evidence="1">
    <location>
        <begin position="157"/>
        <end position="191"/>
    </location>
</feature>
<protein>
    <recommendedName>
        <fullName evidence="2">SET domain-containing protein</fullName>
    </recommendedName>
</protein>
<dbReference type="SUPFAM" id="SSF82199">
    <property type="entry name" value="SET domain"/>
    <property type="match status" value="1"/>
</dbReference>
<dbReference type="PROSITE" id="PS50280">
    <property type="entry name" value="SET"/>
    <property type="match status" value="1"/>
</dbReference>
<name>A0ABD3M2T4_9STRA</name>
<dbReference type="InterPro" id="IPR046341">
    <property type="entry name" value="SET_dom_sf"/>
</dbReference>
<feature type="domain" description="SET" evidence="2">
    <location>
        <begin position="105"/>
        <end position="434"/>
    </location>
</feature>
<dbReference type="EMBL" id="JALLBG020000273">
    <property type="protein sequence ID" value="KAL3757133.1"/>
    <property type="molecule type" value="Genomic_DNA"/>
</dbReference>
<dbReference type="AlphaFoldDB" id="A0ABD3M2T4"/>
<evidence type="ECO:0000313" key="4">
    <source>
        <dbReference type="Proteomes" id="UP001530293"/>
    </source>
</evidence>
<reference evidence="3 4" key="1">
    <citation type="submission" date="2024-10" db="EMBL/GenBank/DDBJ databases">
        <title>Updated reference genomes for cyclostephanoid diatoms.</title>
        <authorList>
            <person name="Roberts W.R."/>
            <person name="Alverson A.J."/>
        </authorList>
    </citation>
    <scope>NUCLEOTIDE SEQUENCE [LARGE SCALE GENOMIC DNA]</scope>
    <source>
        <strain evidence="3 4">AJA232-27</strain>
    </source>
</reference>
<dbReference type="PANTHER" id="PTHR13271:SF151">
    <property type="entry name" value="SET DOMAIN-CONTAINING PROTEIN 4"/>
    <property type="match status" value="1"/>
</dbReference>